<proteinExistence type="inferred from homology"/>
<feature type="domain" description="HTH lysR-type" evidence="5">
    <location>
        <begin position="8"/>
        <end position="65"/>
    </location>
</feature>
<evidence type="ECO:0000313" key="7">
    <source>
        <dbReference type="Proteomes" id="UP000284202"/>
    </source>
</evidence>
<dbReference type="OrthoDB" id="9815174at2"/>
<dbReference type="Pfam" id="PF03466">
    <property type="entry name" value="LysR_substrate"/>
    <property type="match status" value="1"/>
</dbReference>
<dbReference type="InterPro" id="IPR005119">
    <property type="entry name" value="LysR_subst-bd"/>
</dbReference>
<accession>A0A418SU16</accession>
<dbReference type="GO" id="GO:0003677">
    <property type="term" value="F:DNA binding"/>
    <property type="evidence" value="ECO:0007669"/>
    <property type="project" value="UniProtKB-KW"/>
</dbReference>
<dbReference type="InterPro" id="IPR050950">
    <property type="entry name" value="HTH-type_LysR_regulators"/>
</dbReference>
<dbReference type="Proteomes" id="UP000284202">
    <property type="component" value="Unassembled WGS sequence"/>
</dbReference>
<dbReference type="FunFam" id="1.10.10.10:FF:000001">
    <property type="entry name" value="LysR family transcriptional regulator"/>
    <property type="match status" value="1"/>
</dbReference>
<evidence type="ECO:0000256" key="1">
    <source>
        <dbReference type="ARBA" id="ARBA00009437"/>
    </source>
</evidence>
<keyword evidence="7" id="KW-1185">Reference proteome</keyword>
<comment type="caution">
    <text evidence="6">The sequence shown here is derived from an EMBL/GenBank/DDBJ whole genome shotgun (WGS) entry which is preliminary data.</text>
</comment>
<dbReference type="SUPFAM" id="SSF46785">
    <property type="entry name" value="Winged helix' DNA-binding domain"/>
    <property type="match status" value="1"/>
</dbReference>
<gene>
    <name evidence="6" type="ORF">D3P04_12545</name>
</gene>
<dbReference type="PANTHER" id="PTHR30419">
    <property type="entry name" value="HTH-TYPE TRANSCRIPTIONAL REGULATOR YBHD"/>
    <property type="match status" value="1"/>
</dbReference>
<evidence type="ECO:0000313" key="6">
    <source>
        <dbReference type="EMBL" id="RJE84476.1"/>
    </source>
</evidence>
<dbReference type="Pfam" id="PF00126">
    <property type="entry name" value="HTH_1"/>
    <property type="match status" value="1"/>
</dbReference>
<dbReference type="GO" id="GO:0005829">
    <property type="term" value="C:cytosol"/>
    <property type="evidence" value="ECO:0007669"/>
    <property type="project" value="TreeGrafter"/>
</dbReference>
<keyword evidence="2" id="KW-0805">Transcription regulation</keyword>
<dbReference type="Gene3D" id="3.40.190.290">
    <property type="match status" value="1"/>
</dbReference>
<evidence type="ECO:0000259" key="5">
    <source>
        <dbReference type="PROSITE" id="PS50931"/>
    </source>
</evidence>
<reference evidence="7" key="1">
    <citation type="submission" date="2018-09" db="EMBL/GenBank/DDBJ databases">
        <title>Acidovorax cavernicola nov. sp. isolated from Gruta de las Maravillas (Aracena, Spain).</title>
        <authorList>
            <person name="Jurado V."/>
            <person name="Gutierrez-Patricio S."/>
            <person name="Gonzalez-Pimentel J.L."/>
            <person name="Miller A.Z."/>
            <person name="Laiz L."/>
            <person name="Saiz-Jimenez C."/>
        </authorList>
    </citation>
    <scope>NUCLEOTIDE SEQUENCE [LARGE SCALE GENOMIC DNA]</scope>
    <source>
        <strain evidence="7">1011MAR3C25</strain>
    </source>
</reference>
<dbReference type="Gene3D" id="1.10.10.10">
    <property type="entry name" value="Winged helix-like DNA-binding domain superfamily/Winged helix DNA-binding domain"/>
    <property type="match status" value="1"/>
</dbReference>
<dbReference type="EMBL" id="QZCG01000008">
    <property type="protein sequence ID" value="RJE84476.1"/>
    <property type="molecule type" value="Genomic_DNA"/>
</dbReference>
<dbReference type="GO" id="GO:0003700">
    <property type="term" value="F:DNA-binding transcription factor activity"/>
    <property type="evidence" value="ECO:0007669"/>
    <property type="project" value="InterPro"/>
</dbReference>
<evidence type="ECO:0000256" key="4">
    <source>
        <dbReference type="ARBA" id="ARBA00023163"/>
    </source>
</evidence>
<dbReference type="InterPro" id="IPR000847">
    <property type="entry name" value="LysR_HTH_N"/>
</dbReference>
<evidence type="ECO:0000256" key="3">
    <source>
        <dbReference type="ARBA" id="ARBA00023125"/>
    </source>
</evidence>
<dbReference type="AlphaFoldDB" id="A0A418SU16"/>
<comment type="similarity">
    <text evidence="1">Belongs to the LysR transcriptional regulatory family.</text>
</comment>
<protein>
    <submittedName>
        <fullName evidence="6">LysR family transcriptional regulator</fullName>
    </submittedName>
</protein>
<keyword evidence="3" id="KW-0238">DNA-binding</keyword>
<name>A0A418SU16_9RHOB</name>
<sequence length="318" mass="35181">MNDAIYNLSLKQLRAVQAVARYSSFLAAAVELHMSQPGVSRLVRGVEESLGVRLFHRSTRHVMPTQEGLIFLPTIHRILAEMDLSVAHLASMQSDQSGHVIMACPLAVANRMLSGIIKQFRQSHPRVTIEIREALRSAVIQQVRHGTVDFALGSFMEGNEDMLIEDLYDVHYHVVFHHRHRFARMTNVSLSELQGESMISLPPTSIVRSIFDAAAARKGFRLNHAVTVNTIGTIFDLVQSGQGIAIQSSLSVDSHLGPMIETRPLVEPCMSSKLSMMRHRDRTLTPAAQELKNCVEQGLKIGQFESRGTATDAGPGDL</sequence>
<organism evidence="6 7">
    <name type="scientific">Paracoccus onubensis</name>
    <dbReference type="NCBI Taxonomy" id="1675788"/>
    <lineage>
        <taxon>Bacteria</taxon>
        <taxon>Pseudomonadati</taxon>
        <taxon>Pseudomonadota</taxon>
        <taxon>Alphaproteobacteria</taxon>
        <taxon>Rhodobacterales</taxon>
        <taxon>Paracoccaceae</taxon>
        <taxon>Paracoccus</taxon>
    </lineage>
</organism>
<dbReference type="SUPFAM" id="SSF53850">
    <property type="entry name" value="Periplasmic binding protein-like II"/>
    <property type="match status" value="1"/>
</dbReference>
<dbReference type="InterPro" id="IPR036388">
    <property type="entry name" value="WH-like_DNA-bd_sf"/>
</dbReference>
<dbReference type="PRINTS" id="PR00039">
    <property type="entry name" value="HTHLYSR"/>
</dbReference>
<dbReference type="RefSeq" id="WP_119749387.1">
    <property type="nucleotide sequence ID" value="NZ_QZCG01000008.1"/>
</dbReference>
<dbReference type="PANTHER" id="PTHR30419:SF8">
    <property type="entry name" value="NITROGEN ASSIMILATION TRANSCRIPTIONAL ACTIVATOR-RELATED"/>
    <property type="match status" value="1"/>
</dbReference>
<evidence type="ECO:0000256" key="2">
    <source>
        <dbReference type="ARBA" id="ARBA00023015"/>
    </source>
</evidence>
<dbReference type="InterPro" id="IPR036390">
    <property type="entry name" value="WH_DNA-bd_sf"/>
</dbReference>
<dbReference type="PROSITE" id="PS50931">
    <property type="entry name" value="HTH_LYSR"/>
    <property type="match status" value="1"/>
</dbReference>
<keyword evidence="4" id="KW-0804">Transcription</keyword>